<feature type="binding site" description="axial binding residue" evidence="6">
    <location>
        <position position="69"/>
    </location>
    <ligand>
        <name>heme c</name>
        <dbReference type="ChEBI" id="CHEBI:61717"/>
        <label>2</label>
    </ligand>
    <ligandPart>
        <name>Fe</name>
        <dbReference type="ChEBI" id="CHEBI:18248"/>
    </ligandPart>
</feature>
<keyword evidence="2 6" id="KW-0349">Heme</keyword>
<comment type="caution">
    <text evidence="9">The sequence shown here is derived from an EMBL/GenBank/DDBJ whole genome shotgun (WGS) entry which is preliminary data.</text>
</comment>
<protein>
    <submittedName>
        <fullName evidence="9">Cytochrome c3 family protein</fullName>
    </submittedName>
</protein>
<feature type="binding site" description="axial binding residue" evidence="6">
    <location>
        <position position="95"/>
    </location>
    <ligand>
        <name>heme c</name>
        <dbReference type="ChEBI" id="CHEBI:61717"/>
        <label>1</label>
    </ligand>
    <ligandPart>
        <name>Fe</name>
        <dbReference type="ChEBI" id="CHEBI:18248"/>
    </ligandPart>
</feature>
<keyword evidence="3 6" id="KW-0479">Metal-binding</keyword>
<dbReference type="GO" id="GO:0009055">
    <property type="term" value="F:electron transfer activity"/>
    <property type="evidence" value="ECO:0007669"/>
    <property type="project" value="InterPro"/>
</dbReference>
<feature type="signal peptide" evidence="7">
    <location>
        <begin position="1"/>
        <end position="21"/>
    </location>
</feature>
<feature type="binding site" description="axial binding residue" evidence="6">
    <location>
        <position position="58"/>
    </location>
    <ligand>
        <name>heme c</name>
        <dbReference type="ChEBI" id="CHEBI:61717"/>
        <label>1</label>
    </ligand>
    <ligandPart>
        <name>Fe</name>
        <dbReference type="ChEBI" id="CHEBI:18248"/>
    </ligandPart>
</feature>
<feature type="binding site" description="axial binding residue" evidence="6">
    <location>
        <position position="110"/>
    </location>
    <ligand>
        <name>heme c</name>
        <dbReference type="ChEBI" id="CHEBI:61717"/>
        <label>1</label>
    </ligand>
    <ligandPart>
        <name>Fe</name>
        <dbReference type="ChEBI" id="CHEBI:18248"/>
    </ligandPart>
</feature>
<feature type="chain" id="PRO_5036735903" evidence="7">
    <location>
        <begin position="22"/>
        <end position="118"/>
    </location>
</feature>
<dbReference type="SUPFAM" id="SSF48695">
    <property type="entry name" value="Multiheme cytochromes"/>
    <property type="match status" value="1"/>
</dbReference>
<proteinExistence type="predicted"/>
<dbReference type="PRINTS" id="PR00609">
    <property type="entry name" value="CYTOCHROMEC3"/>
</dbReference>
<evidence type="ECO:0000313" key="10">
    <source>
        <dbReference type="Proteomes" id="UP000772181"/>
    </source>
</evidence>
<feature type="domain" description="Class III cytochrome C" evidence="8">
    <location>
        <begin position="26"/>
        <end position="114"/>
    </location>
</feature>
<sequence length="118" mass="12979">MKKLLVVMFALVIGISFTNMAWSAAPPKEVKLEAKMGTVTFKHEEHAVTRKVECKTCHHMGTEGDKVKCSACHQAEAKDKTVAIKDAFHNVCKKCHEEKVKAGAKAPTKCNECHVKAS</sequence>
<dbReference type="Gene3D" id="3.90.10.10">
    <property type="entry name" value="Cytochrome C3"/>
    <property type="match status" value="1"/>
</dbReference>
<evidence type="ECO:0000259" key="8">
    <source>
        <dbReference type="Pfam" id="PF02085"/>
    </source>
</evidence>
<keyword evidence="7" id="KW-0732">Signal</keyword>
<evidence type="ECO:0000256" key="7">
    <source>
        <dbReference type="SAM" id="SignalP"/>
    </source>
</evidence>
<dbReference type="InterPro" id="IPR002322">
    <property type="entry name" value="Cyt_c_III"/>
</dbReference>
<organism evidence="9 10">
    <name type="scientific">Tectimicrobiota bacterium</name>
    <dbReference type="NCBI Taxonomy" id="2528274"/>
    <lineage>
        <taxon>Bacteria</taxon>
        <taxon>Pseudomonadati</taxon>
        <taxon>Nitrospinota/Tectimicrobiota group</taxon>
        <taxon>Candidatus Tectimicrobiota</taxon>
    </lineage>
</organism>
<feature type="binding site" description="axial binding residue" evidence="6">
    <location>
        <position position="46"/>
    </location>
    <ligand>
        <name>heme c</name>
        <dbReference type="ChEBI" id="CHEBI:61717"/>
        <label>1</label>
    </ligand>
    <ligandPart>
        <name>Fe</name>
        <dbReference type="ChEBI" id="CHEBI:18248"/>
    </ligandPart>
</feature>
<keyword evidence="4" id="KW-0249">Electron transport</keyword>
<keyword evidence="1" id="KW-0813">Transport</keyword>
<dbReference type="InterPro" id="IPR020942">
    <property type="entry name" value="Cyt_c_III_dom"/>
</dbReference>
<dbReference type="GO" id="GO:0020037">
    <property type="term" value="F:heme binding"/>
    <property type="evidence" value="ECO:0007669"/>
    <property type="project" value="InterPro"/>
</dbReference>
<feature type="binding site" description="axial binding residue" evidence="6">
    <location>
        <position position="57"/>
    </location>
    <ligand>
        <name>heme c</name>
        <dbReference type="ChEBI" id="CHEBI:61717"/>
        <label>1</label>
    </ligand>
    <ligandPart>
        <name>Fe</name>
        <dbReference type="ChEBI" id="CHEBI:18248"/>
    </ligandPart>
</feature>
<feature type="binding site" description="covalent" evidence="6">
    <location>
        <position position="114"/>
    </location>
    <ligand>
        <name>heme c</name>
        <dbReference type="ChEBI" id="CHEBI:61717"/>
        <label>3</label>
    </ligand>
</feature>
<dbReference type="GO" id="GO:0046872">
    <property type="term" value="F:metal ion binding"/>
    <property type="evidence" value="ECO:0007669"/>
    <property type="project" value="UniProtKB-KW"/>
</dbReference>
<gene>
    <name evidence="9" type="ORF">HY730_09010</name>
</gene>
<feature type="binding site" description="axial binding residue" evidence="6">
    <location>
        <position position="59"/>
    </location>
    <ligand>
        <name>heme c</name>
        <dbReference type="ChEBI" id="CHEBI:61717"/>
        <label>1</label>
    </ligand>
    <ligandPart>
        <name>Fe</name>
        <dbReference type="ChEBI" id="CHEBI:18248"/>
    </ligandPart>
</feature>
<dbReference type="InterPro" id="IPR036280">
    <property type="entry name" value="Multihaem_cyt_sf"/>
</dbReference>
<feature type="binding site" description="axial binding residue" evidence="6">
    <location>
        <position position="96"/>
    </location>
    <ligand>
        <name>heme c</name>
        <dbReference type="ChEBI" id="CHEBI:61717"/>
        <label>1</label>
    </ligand>
    <ligandPart>
        <name>Fe</name>
        <dbReference type="ChEBI" id="CHEBI:18248"/>
    </ligandPart>
</feature>
<feature type="binding site" description="axial binding residue" evidence="6">
    <location>
        <position position="92"/>
    </location>
    <ligand>
        <name>heme c</name>
        <dbReference type="ChEBI" id="CHEBI:61717"/>
        <label>1</label>
    </ligand>
    <ligandPart>
        <name>Fe</name>
        <dbReference type="ChEBI" id="CHEBI:18248"/>
    </ligandPart>
</feature>
<dbReference type="EMBL" id="JACQWF010000394">
    <property type="protein sequence ID" value="MBI4596498.1"/>
    <property type="molecule type" value="Genomic_DNA"/>
</dbReference>
<dbReference type="CDD" id="cd08168">
    <property type="entry name" value="Cytochrom_C3"/>
    <property type="match status" value="1"/>
</dbReference>
<feature type="binding site" description="axial binding residue" evidence="6">
    <location>
        <position position="72"/>
    </location>
    <ligand>
        <name>heme c</name>
        <dbReference type="ChEBI" id="CHEBI:61717"/>
        <label>1</label>
    </ligand>
    <ligandPart>
        <name>Fe</name>
        <dbReference type="ChEBI" id="CHEBI:18248"/>
    </ligandPart>
</feature>
<feature type="binding site" description="axial binding residue" evidence="6">
    <location>
        <position position="54"/>
    </location>
    <ligand>
        <name>heme c</name>
        <dbReference type="ChEBI" id="CHEBI:61717"/>
        <label>3</label>
    </ligand>
    <ligandPart>
        <name>Fe</name>
        <dbReference type="ChEBI" id="CHEBI:18248"/>
    </ligandPart>
</feature>
<dbReference type="Proteomes" id="UP000772181">
    <property type="component" value="Unassembled WGS sequence"/>
</dbReference>
<feature type="binding site" description="axial binding residue" evidence="6">
    <location>
        <position position="43"/>
    </location>
    <ligand>
        <name>heme c</name>
        <dbReference type="ChEBI" id="CHEBI:61717"/>
        <label>1</label>
    </ligand>
    <ligandPart>
        <name>Fe</name>
        <dbReference type="ChEBI" id="CHEBI:18248"/>
    </ligandPart>
</feature>
<evidence type="ECO:0000313" key="9">
    <source>
        <dbReference type="EMBL" id="MBI4596498.1"/>
    </source>
</evidence>
<accession>A0A933GNB1</accession>
<dbReference type="AlphaFoldDB" id="A0A933GNB1"/>
<evidence type="ECO:0000256" key="5">
    <source>
        <dbReference type="ARBA" id="ARBA00023004"/>
    </source>
</evidence>
<evidence type="ECO:0000256" key="1">
    <source>
        <dbReference type="ARBA" id="ARBA00022448"/>
    </source>
</evidence>
<evidence type="ECO:0000256" key="4">
    <source>
        <dbReference type="ARBA" id="ARBA00022982"/>
    </source>
</evidence>
<evidence type="ECO:0000256" key="2">
    <source>
        <dbReference type="ARBA" id="ARBA00022617"/>
    </source>
</evidence>
<reference evidence="9" key="1">
    <citation type="submission" date="2020-07" db="EMBL/GenBank/DDBJ databases">
        <title>Huge and variable diversity of episymbiotic CPR bacteria and DPANN archaea in groundwater ecosystems.</title>
        <authorList>
            <person name="He C.Y."/>
            <person name="Keren R."/>
            <person name="Whittaker M."/>
            <person name="Farag I.F."/>
            <person name="Doudna J."/>
            <person name="Cate J.H.D."/>
            <person name="Banfield J.F."/>
        </authorList>
    </citation>
    <scope>NUCLEOTIDE SEQUENCE</scope>
    <source>
        <strain evidence="9">NC_groundwater_1482_Ag_S-0.65um_47_24</strain>
    </source>
</reference>
<keyword evidence="5 6" id="KW-0408">Iron</keyword>
<dbReference type="Pfam" id="PF02085">
    <property type="entry name" value="Cytochrom_CIII"/>
    <property type="match status" value="1"/>
</dbReference>
<comment type="cofactor">
    <cofactor evidence="6">
        <name>heme c</name>
        <dbReference type="ChEBI" id="CHEBI:61717"/>
    </cofactor>
    <text evidence="6">Binds 4 heme c groups covalently per monomer.</text>
</comment>
<feature type="binding site" description="axial binding residue" evidence="6">
    <location>
        <position position="113"/>
    </location>
    <ligand>
        <name>heme c</name>
        <dbReference type="ChEBI" id="CHEBI:61717"/>
        <label>1</label>
    </ligand>
    <ligandPart>
        <name>Fe</name>
        <dbReference type="ChEBI" id="CHEBI:18248"/>
    </ligandPart>
</feature>
<feature type="binding site" description="axial binding residue" evidence="6">
    <location>
        <position position="73"/>
    </location>
    <ligand>
        <name>heme c</name>
        <dbReference type="ChEBI" id="CHEBI:61717"/>
        <label>1</label>
    </ligand>
    <ligandPart>
        <name>Fe</name>
        <dbReference type="ChEBI" id="CHEBI:18248"/>
    </ligandPart>
</feature>
<name>A0A933GNB1_UNCTE</name>
<evidence type="ECO:0000256" key="6">
    <source>
        <dbReference type="PIRSR" id="PIRSR602322-1"/>
    </source>
</evidence>
<evidence type="ECO:0000256" key="3">
    <source>
        <dbReference type="ARBA" id="ARBA00022723"/>
    </source>
</evidence>